<dbReference type="Proteomes" id="UP001239167">
    <property type="component" value="Unassembled WGS sequence"/>
</dbReference>
<comment type="caution">
    <text evidence="1">The sequence shown here is derived from an EMBL/GenBank/DDBJ whole genome shotgun (WGS) entry which is preliminary data.</text>
</comment>
<dbReference type="EMBL" id="JAUSUE010000022">
    <property type="protein sequence ID" value="MDQ0204855.1"/>
    <property type="molecule type" value="Genomic_DNA"/>
</dbReference>
<evidence type="ECO:0000313" key="1">
    <source>
        <dbReference type="EMBL" id="MDQ0204855.1"/>
    </source>
</evidence>
<proteinExistence type="predicted"/>
<reference evidence="1 2" key="1">
    <citation type="submission" date="2023-07" db="EMBL/GenBank/DDBJ databases">
        <title>Genomic Encyclopedia of Type Strains, Phase IV (KMG-IV): sequencing the most valuable type-strain genomes for metagenomic binning, comparative biology and taxonomic classification.</title>
        <authorList>
            <person name="Goeker M."/>
        </authorList>
    </citation>
    <scope>NUCLEOTIDE SEQUENCE [LARGE SCALE GENOMIC DNA]</scope>
    <source>
        <strain evidence="1 2">DSM 16980</strain>
    </source>
</reference>
<organism evidence="1 2">
    <name type="scientific">Pectinatus haikarae</name>
    <dbReference type="NCBI Taxonomy" id="349096"/>
    <lineage>
        <taxon>Bacteria</taxon>
        <taxon>Bacillati</taxon>
        <taxon>Bacillota</taxon>
        <taxon>Negativicutes</taxon>
        <taxon>Selenomonadales</taxon>
        <taxon>Selenomonadaceae</taxon>
        <taxon>Pectinatus</taxon>
    </lineage>
</organism>
<name>A0ABT9YBI2_9FIRM</name>
<dbReference type="RefSeq" id="WP_307225187.1">
    <property type="nucleotide sequence ID" value="NZ_CP116940.1"/>
</dbReference>
<gene>
    <name evidence="1" type="ORF">J2S01_002589</name>
</gene>
<evidence type="ECO:0000313" key="2">
    <source>
        <dbReference type="Proteomes" id="UP001239167"/>
    </source>
</evidence>
<accession>A0ABT9YBI2</accession>
<protein>
    <submittedName>
        <fullName evidence="1">Uncharacterized protein</fullName>
    </submittedName>
</protein>
<keyword evidence="2" id="KW-1185">Reference proteome</keyword>
<sequence length="100" mass="11861">MMSDSMREMLDLKELAEIVNGVHNANADAYRDRLRKKMDAIPEYAYLNSLRMEDFKKLDDLYAAVREIKTENELEKRIIRTPEVQKSAFRRLWKQLPITA</sequence>